<dbReference type="Pfam" id="PF04519">
    <property type="entry name" value="Bactofilin"/>
    <property type="match status" value="1"/>
</dbReference>
<sequence length="242" mass="25654">MNKVKNGDLKISGSGSAAGGVFEDVDISGSGKINGNIDCHKFRTSGSSKVNGDISTNAFKVSGSSHIYGNVDSEDIHVSGNVHIDGHVGAKTVSISGSAHIERHLAAEFIEIKGGVTIDESCSTEVFNMNGKFKIGGLLNADTVDVHLYHRSSVKEIGGETIKVRIGKTAFGLSKLFSPLVRTELTADLIEGDTIFLENTTAKVVRGNTVHIGAGCHIDLVEYKEKLTRSGDGTVRTEKKIL</sequence>
<evidence type="ECO:0000313" key="3">
    <source>
        <dbReference type="Proteomes" id="UP000656813"/>
    </source>
</evidence>
<gene>
    <name evidence="2" type="ORF">GCM10007096_04800</name>
</gene>
<accession>A0A8J2ZSY3</accession>
<dbReference type="PANTHER" id="PTHR35024">
    <property type="entry name" value="HYPOTHETICAL CYTOSOLIC PROTEIN"/>
    <property type="match status" value="1"/>
</dbReference>
<dbReference type="PANTHER" id="PTHR35024:SF4">
    <property type="entry name" value="POLYMER-FORMING CYTOSKELETAL PROTEIN"/>
    <property type="match status" value="1"/>
</dbReference>
<dbReference type="Proteomes" id="UP000656813">
    <property type="component" value="Unassembled WGS sequence"/>
</dbReference>
<keyword evidence="3" id="KW-1185">Reference proteome</keyword>
<evidence type="ECO:0000313" key="2">
    <source>
        <dbReference type="EMBL" id="GGH75504.1"/>
    </source>
</evidence>
<dbReference type="InterPro" id="IPR007607">
    <property type="entry name" value="BacA/B"/>
</dbReference>
<organism evidence="2 3">
    <name type="scientific">Pullulanibacillus pueri</name>
    <dbReference type="NCBI Taxonomy" id="1437324"/>
    <lineage>
        <taxon>Bacteria</taxon>
        <taxon>Bacillati</taxon>
        <taxon>Bacillota</taxon>
        <taxon>Bacilli</taxon>
        <taxon>Bacillales</taxon>
        <taxon>Sporolactobacillaceae</taxon>
        <taxon>Pullulanibacillus</taxon>
    </lineage>
</organism>
<evidence type="ECO:0008006" key="4">
    <source>
        <dbReference type="Google" id="ProtNLM"/>
    </source>
</evidence>
<name>A0A8J2ZSY3_9BACL</name>
<comment type="caution">
    <text evidence="2">The sequence shown here is derived from an EMBL/GenBank/DDBJ whole genome shotgun (WGS) entry which is preliminary data.</text>
</comment>
<dbReference type="RefSeq" id="WP_188495696.1">
    <property type="nucleotide sequence ID" value="NZ_BMFV01000002.1"/>
</dbReference>
<dbReference type="AlphaFoldDB" id="A0A8J2ZSY3"/>
<evidence type="ECO:0000256" key="1">
    <source>
        <dbReference type="ARBA" id="ARBA00044755"/>
    </source>
</evidence>
<reference evidence="2" key="2">
    <citation type="submission" date="2020-09" db="EMBL/GenBank/DDBJ databases">
        <authorList>
            <person name="Sun Q."/>
            <person name="Zhou Y."/>
        </authorList>
    </citation>
    <scope>NUCLEOTIDE SEQUENCE</scope>
    <source>
        <strain evidence="2">CGMCC 1.12777</strain>
    </source>
</reference>
<comment type="similarity">
    <text evidence="1">Belongs to the bactofilin family.</text>
</comment>
<protein>
    <recommendedName>
        <fullName evidence="4">Polymer-forming cytoskeletal protein</fullName>
    </recommendedName>
</protein>
<dbReference type="Gene3D" id="2.160.20.120">
    <property type="match status" value="1"/>
</dbReference>
<reference evidence="2" key="1">
    <citation type="journal article" date="2014" name="Int. J. Syst. Evol. Microbiol.">
        <title>Complete genome sequence of Corynebacterium casei LMG S-19264T (=DSM 44701T), isolated from a smear-ripened cheese.</title>
        <authorList>
            <consortium name="US DOE Joint Genome Institute (JGI-PGF)"/>
            <person name="Walter F."/>
            <person name="Albersmeier A."/>
            <person name="Kalinowski J."/>
            <person name="Ruckert C."/>
        </authorList>
    </citation>
    <scope>NUCLEOTIDE SEQUENCE</scope>
    <source>
        <strain evidence="2">CGMCC 1.12777</strain>
    </source>
</reference>
<dbReference type="EMBL" id="BMFV01000002">
    <property type="protein sequence ID" value="GGH75504.1"/>
    <property type="molecule type" value="Genomic_DNA"/>
</dbReference>
<proteinExistence type="inferred from homology"/>